<proteinExistence type="predicted"/>
<accession>A0A1W1VWT9</accession>
<dbReference type="RefSeq" id="WP_084665560.1">
    <property type="nucleotide sequence ID" value="NZ_LT838272.1"/>
</dbReference>
<evidence type="ECO:0000313" key="2">
    <source>
        <dbReference type="EMBL" id="SMB97839.1"/>
    </source>
</evidence>
<dbReference type="InterPro" id="IPR010359">
    <property type="entry name" value="IrrE_HExxH"/>
</dbReference>
<feature type="domain" description="IrrE N-terminal-like" evidence="1">
    <location>
        <begin position="26"/>
        <end position="114"/>
    </location>
</feature>
<name>A0A1W1VWT9_9FIRM</name>
<dbReference type="Pfam" id="PF06114">
    <property type="entry name" value="Peptidase_M78"/>
    <property type="match status" value="1"/>
</dbReference>
<dbReference type="OrthoDB" id="9816277at2"/>
<evidence type="ECO:0000259" key="1">
    <source>
        <dbReference type="Pfam" id="PF06114"/>
    </source>
</evidence>
<dbReference type="Gene3D" id="1.10.10.2910">
    <property type="match status" value="1"/>
</dbReference>
<dbReference type="EMBL" id="LT838272">
    <property type="protein sequence ID" value="SMB97839.1"/>
    <property type="molecule type" value="Genomic_DNA"/>
</dbReference>
<protein>
    <recommendedName>
        <fullName evidence="1">IrrE N-terminal-like domain-containing protein</fullName>
    </recommendedName>
</protein>
<dbReference type="AlphaFoldDB" id="A0A1W1VWT9"/>
<keyword evidence="3" id="KW-1185">Reference proteome</keyword>
<organism evidence="2 3">
    <name type="scientific">Thermanaeromonas toyohensis ToBE</name>
    <dbReference type="NCBI Taxonomy" id="698762"/>
    <lineage>
        <taxon>Bacteria</taxon>
        <taxon>Bacillati</taxon>
        <taxon>Bacillota</taxon>
        <taxon>Clostridia</taxon>
        <taxon>Neomoorellales</taxon>
        <taxon>Neomoorellaceae</taxon>
        <taxon>Thermanaeromonas</taxon>
    </lineage>
</organism>
<evidence type="ECO:0000313" key="3">
    <source>
        <dbReference type="Proteomes" id="UP000192569"/>
    </source>
</evidence>
<dbReference type="STRING" id="698762.SAMN00808754_1981"/>
<dbReference type="Proteomes" id="UP000192569">
    <property type="component" value="Chromosome I"/>
</dbReference>
<reference evidence="2 3" key="1">
    <citation type="submission" date="2017-04" db="EMBL/GenBank/DDBJ databases">
        <authorList>
            <person name="Afonso C.L."/>
            <person name="Miller P.J."/>
            <person name="Scott M.A."/>
            <person name="Spackman E."/>
            <person name="Goraichik I."/>
            <person name="Dimitrov K.M."/>
            <person name="Suarez D.L."/>
            <person name="Swayne D.E."/>
        </authorList>
    </citation>
    <scope>NUCLEOTIDE SEQUENCE [LARGE SCALE GENOMIC DNA]</scope>
    <source>
        <strain evidence="2 3">ToBE</strain>
    </source>
</reference>
<gene>
    <name evidence="2" type="ORF">SAMN00808754_1981</name>
</gene>
<sequence>MEVPYYVRAAWELAREYATRNPARIAQERGIKLLYLPFRSIYGVGAYLADCKLIAVNSNLEEEEQNLVIAHELAHFELHPEFSVYFVLSHSLFYTRWEYEANMFAAALRIGEDLARYEPAIRELAAGRVDKFIKALGARIEDN</sequence>